<dbReference type="PRINTS" id="PR00171">
    <property type="entry name" value="SUGRTRNSPORT"/>
</dbReference>
<evidence type="ECO:0000256" key="1">
    <source>
        <dbReference type="ARBA" id="ARBA00004141"/>
    </source>
</evidence>
<sequence>MTKNRNDRNAAVIGSALAEVLLETDKYWWQVPHLLKLNLLLIVPMLSSSVFGYDASLMNGLQSLEQWKEYFHHPEGALLGTVVAAQSIGSLVALPFVGDFCDRFGRKPVLLAGIVIICISAAIQAASVNLAMLIVTRVLVGIGGMFSSQPSPMLIAELAYPTHRGKYTSAYWTLFYLGSILSSWLTYGTESMSGSWSWRLPSLLQAGYPLVQLVFFWWVPESPRWLVAKDRHREAALILQKYHAGIDDLSANLSPLVAAEMSEITQAIEMQREAHQTSWYALIATPGNRKRTIIALCVGGFAQWNGVSVVSYFLNLVLNSVGITSSKTQTLINGLLQLFNFAAAIGAAFLVDRLGRRTLFLWSSIGMLISYIIWTACSALNVERDNKAAGIVVIVCVFVVFFHYDIAWTPLLLGYPTEIFPYHLRSKGLAVEMICVYGCLVIAAYCNPIGLENIGWKYYTVFVAFLVIISSTVYFYFPETRGYSLEEIAVVFDGPEAAGVTLSAAKDGGLDVNTVDNVENNDTRV</sequence>
<comment type="caution">
    <text evidence="10">The sequence shown here is derived from an EMBL/GenBank/DDBJ whole genome shotgun (WGS) entry which is preliminary data.</text>
</comment>
<feature type="transmembrane region" description="Helical" evidence="8">
    <location>
        <begin position="169"/>
        <end position="187"/>
    </location>
</feature>
<feature type="transmembrane region" description="Helical" evidence="8">
    <location>
        <begin position="456"/>
        <end position="477"/>
    </location>
</feature>
<dbReference type="Proteomes" id="UP001583186">
    <property type="component" value="Unassembled WGS sequence"/>
</dbReference>
<evidence type="ECO:0000256" key="6">
    <source>
        <dbReference type="ARBA" id="ARBA00023136"/>
    </source>
</evidence>
<dbReference type="InterPro" id="IPR005828">
    <property type="entry name" value="MFS_sugar_transport-like"/>
</dbReference>
<evidence type="ECO:0000259" key="9">
    <source>
        <dbReference type="PROSITE" id="PS50850"/>
    </source>
</evidence>
<feature type="transmembrane region" description="Helical" evidence="8">
    <location>
        <begin position="109"/>
        <end position="125"/>
    </location>
</feature>
<comment type="subcellular location">
    <subcellularLocation>
        <location evidence="1">Membrane</location>
        <topology evidence="1">Multi-pass membrane protein</topology>
    </subcellularLocation>
</comment>
<feature type="transmembrane region" description="Helical" evidence="8">
    <location>
        <begin position="131"/>
        <end position="148"/>
    </location>
</feature>
<dbReference type="Pfam" id="PF00083">
    <property type="entry name" value="Sugar_tr"/>
    <property type="match status" value="1"/>
</dbReference>
<reference evidence="10 11" key="1">
    <citation type="journal article" date="2024" name="IMA Fungus">
        <title>IMA Genome - F19 : A genome assembly and annotation guide to empower mycologists, including annotated draft genome sequences of Ceratocystis pirilliformis, Diaporthe australafricana, Fusarium ophioides, Paecilomyces lecythidis, and Sporothrix stenoceras.</title>
        <authorList>
            <person name="Aylward J."/>
            <person name="Wilson A.M."/>
            <person name="Visagie C.M."/>
            <person name="Spraker J."/>
            <person name="Barnes I."/>
            <person name="Buitendag C."/>
            <person name="Ceriani C."/>
            <person name="Del Mar Angel L."/>
            <person name="du Plessis D."/>
            <person name="Fuchs T."/>
            <person name="Gasser K."/>
            <person name="Kramer D."/>
            <person name="Li W."/>
            <person name="Munsamy K."/>
            <person name="Piso A."/>
            <person name="Price J.L."/>
            <person name="Sonnekus B."/>
            <person name="Thomas C."/>
            <person name="van der Nest A."/>
            <person name="van Dijk A."/>
            <person name="van Heerden A."/>
            <person name="van Vuuren N."/>
            <person name="Yilmaz N."/>
            <person name="Duong T.A."/>
            <person name="van der Merwe N.A."/>
            <person name="Wingfield M.J."/>
            <person name="Wingfield B.D."/>
        </authorList>
    </citation>
    <scope>NUCLEOTIDE SEQUENCE [LARGE SCALE GENOMIC DNA]</scope>
    <source>
        <strain evidence="10 11">CMW 5346</strain>
    </source>
</reference>
<dbReference type="PROSITE" id="PS00216">
    <property type="entry name" value="SUGAR_TRANSPORT_1"/>
    <property type="match status" value="1"/>
</dbReference>
<protein>
    <recommendedName>
        <fullName evidence="9">Major facilitator superfamily (MFS) profile domain-containing protein</fullName>
    </recommendedName>
</protein>
<feature type="transmembrane region" description="Helical" evidence="8">
    <location>
        <begin position="388"/>
        <end position="408"/>
    </location>
</feature>
<dbReference type="PROSITE" id="PS50850">
    <property type="entry name" value="MFS"/>
    <property type="match status" value="1"/>
</dbReference>
<dbReference type="PANTHER" id="PTHR48022:SF3">
    <property type="entry name" value="HEXOSE TRANSPORTER PROTEIN (AFU_ORTHOLOGUE AFUA_8G04480)-RELATED"/>
    <property type="match status" value="1"/>
</dbReference>
<feature type="transmembrane region" description="Helical" evidence="8">
    <location>
        <begin position="334"/>
        <end position="352"/>
    </location>
</feature>
<evidence type="ECO:0000256" key="4">
    <source>
        <dbReference type="ARBA" id="ARBA00022692"/>
    </source>
</evidence>
<comment type="similarity">
    <text evidence="2 7">Belongs to the major facilitator superfamily. Sugar transporter (TC 2.A.1.1) family.</text>
</comment>
<dbReference type="InterPro" id="IPR020846">
    <property type="entry name" value="MFS_dom"/>
</dbReference>
<keyword evidence="4 8" id="KW-0812">Transmembrane</keyword>
<evidence type="ECO:0000313" key="11">
    <source>
        <dbReference type="Proteomes" id="UP001583186"/>
    </source>
</evidence>
<dbReference type="Gene3D" id="1.20.1250.20">
    <property type="entry name" value="MFS general substrate transporter like domains"/>
    <property type="match status" value="1"/>
</dbReference>
<feature type="transmembrane region" description="Helical" evidence="8">
    <location>
        <begin position="359"/>
        <end position="382"/>
    </location>
</feature>
<evidence type="ECO:0000256" key="7">
    <source>
        <dbReference type="RuleBase" id="RU003346"/>
    </source>
</evidence>
<evidence type="ECO:0000256" key="8">
    <source>
        <dbReference type="SAM" id="Phobius"/>
    </source>
</evidence>
<evidence type="ECO:0000256" key="5">
    <source>
        <dbReference type="ARBA" id="ARBA00022989"/>
    </source>
</evidence>
<dbReference type="InterPro" id="IPR005829">
    <property type="entry name" value="Sugar_transporter_CS"/>
</dbReference>
<feature type="transmembrane region" description="Helical" evidence="8">
    <location>
        <begin position="199"/>
        <end position="219"/>
    </location>
</feature>
<keyword evidence="3 7" id="KW-0813">Transport</keyword>
<dbReference type="NCBIfam" id="TIGR00879">
    <property type="entry name" value="SP"/>
    <property type="match status" value="1"/>
</dbReference>
<evidence type="ECO:0000256" key="3">
    <source>
        <dbReference type="ARBA" id="ARBA00022448"/>
    </source>
</evidence>
<dbReference type="EMBL" id="JAWCUI010000080">
    <property type="protein sequence ID" value="KAL1889063.1"/>
    <property type="molecule type" value="Genomic_DNA"/>
</dbReference>
<feature type="transmembrane region" description="Helical" evidence="8">
    <location>
        <begin position="429"/>
        <end position="450"/>
    </location>
</feature>
<feature type="transmembrane region" description="Helical" evidence="8">
    <location>
        <begin position="293"/>
        <end position="314"/>
    </location>
</feature>
<feature type="transmembrane region" description="Helical" evidence="8">
    <location>
        <begin position="76"/>
        <end position="97"/>
    </location>
</feature>
<keyword evidence="6 8" id="KW-0472">Membrane</keyword>
<dbReference type="InterPro" id="IPR036259">
    <property type="entry name" value="MFS_trans_sf"/>
</dbReference>
<organism evidence="10 11">
    <name type="scientific">Sporothrix stenoceras</name>
    <dbReference type="NCBI Taxonomy" id="5173"/>
    <lineage>
        <taxon>Eukaryota</taxon>
        <taxon>Fungi</taxon>
        <taxon>Dikarya</taxon>
        <taxon>Ascomycota</taxon>
        <taxon>Pezizomycotina</taxon>
        <taxon>Sordariomycetes</taxon>
        <taxon>Sordariomycetidae</taxon>
        <taxon>Ophiostomatales</taxon>
        <taxon>Ophiostomataceae</taxon>
        <taxon>Sporothrix</taxon>
    </lineage>
</organism>
<dbReference type="InterPro" id="IPR003663">
    <property type="entry name" value="Sugar/inositol_transpt"/>
</dbReference>
<name>A0ABR3YMI2_9PEZI</name>
<accession>A0ABR3YMI2</accession>
<feature type="domain" description="Major facilitator superfamily (MFS) profile" evidence="9">
    <location>
        <begin position="40"/>
        <end position="481"/>
    </location>
</feature>
<dbReference type="PANTHER" id="PTHR48022">
    <property type="entry name" value="PLASTIDIC GLUCOSE TRANSPORTER 4"/>
    <property type="match status" value="1"/>
</dbReference>
<dbReference type="InterPro" id="IPR050360">
    <property type="entry name" value="MFS_Sugar_Transporters"/>
</dbReference>
<gene>
    <name evidence="10" type="ORF">Sste5346_009128</name>
</gene>
<keyword evidence="5 8" id="KW-1133">Transmembrane helix</keyword>
<keyword evidence="11" id="KW-1185">Reference proteome</keyword>
<proteinExistence type="inferred from homology"/>
<evidence type="ECO:0000313" key="10">
    <source>
        <dbReference type="EMBL" id="KAL1889063.1"/>
    </source>
</evidence>
<dbReference type="SUPFAM" id="SSF103473">
    <property type="entry name" value="MFS general substrate transporter"/>
    <property type="match status" value="1"/>
</dbReference>
<evidence type="ECO:0000256" key="2">
    <source>
        <dbReference type="ARBA" id="ARBA00010992"/>
    </source>
</evidence>
<feature type="transmembrane region" description="Helical" evidence="8">
    <location>
        <begin position="37"/>
        <end position="56"/>
    </location>
</feature>